<gene>
    <name evidence="2" type="ORF">F2Q68_00004730</name>
</gene>
<feature type="region of interest" description="Disordered" evidence="1">
    <location>
        <begin position="651"/>
        <end position="681"/>
    </location>
</feature>
<dbReference type="PANTHER" id="PTHR31099:SF44">
    <property type="entry name" value="DUF4283 DOMAIN-CONTAINING PROTEIN"/>
    <property type="match status" value="1"/>
</dbReference>
<evidence type="ECO:0000313" key="3">
    <source>
        <dbReference type="Proteomes" id="UP000712281"/>
    </source>
</evidence>
<dbReference type="Proteomes" id="UP000712281">
    <property type="component" value="Unassembled WGS sequence"/>
</dbReference>
<sequence length="1294" mass="144577">MSSKKRSSKKGSLPANVSEELRVPKMEFVPHSVDPAENEAWWVACYGSITPPKEKSFPVMNHRPVEAGAPSRSTSEFLEVMRSFYHISDAVEFRVPRQGECASSPPEGFFTCYEAFVVRYRLWFPIPEIIVRVLGRFGVAISQLNPLGIQHLIGILVLSYEHALSLTVDHFEALLRLQIIRDKDTYMLVPRNFMSVVKGFTSNFNSWRKFFFFVRVDAASVEESCIPLFRRLPNDYPFINPLAPFPEDIIEMKYLLRNGPFFWTSFTPKRVRKALRFVYPSPALGGETRCDSETEDQGTNAAPAIVTGPNSSKGKDIDLGDLEFSVDDCMLPGWDPNHAFGDGSGTSEVPIPDFDDFFAGLSSGFDAPPATSESGRPKIVAEGSRIINGGLNLLGSAIEASHREAMIYRFKAEKAEKDLARMRDEMLARDDNSLVIMPGLFVDYENLKGAFNLLGDFCECRGSVGSLWKTQEDDYVFEREMELMKGGMQDHAHAEATIPPIDWKIQGFWDPIPVSPDTVETTTDFAGDDEEVNFPADAFRASLSGSFNFDLFRPIPEIIVRVLGRFGVAISQLNPLGIQHLIGILVLSYEHGLSLTVDHFEALLRLQIIRDTDTYRLVPRNFMSVEWSFFWTSFTPKRVRKALRFVHPGPALGGETKSDSEPEDQGPNAAPTIMTGPNSSKGKDIDLGDLEFSVDDCMLPRWDPNLAFGDGSGTSEVLIPDFDDFFAGLPSGFDAPQATSEFGRPKVVAEGSRIINGGMNLLGSAIEASHREVMIYHFNAEKAEKDLARMRDKMLARDAQLARDHARAVHWAERKGKREIVEVMKTRASQFQVDYGNLKGTFNSLGDFRECRGSVGSLWKTQEDDYVFEREKELMKGGMKDHAHVEATIPPIDGKIQGFWDPIPVSPDTVETTTDFSGDDEEVNFPADAFRASLSGMRCRLWFPIPEIIVRVLGRFGVAISQLNPLGIQHLIGILVLSYEHGFSLTVDHFEALLRLQIIRDTDTYRLVPRNFMSVVKGFASNFNSWRKFFFFVHVDTASVEESCIPLFRRLPNDRPFINPLAPFPEDIIAMRDLLRNETRSDSEPKDQGPNAAPMIVTGPNSSKGKDIDLGDLEFSVDDCMLPGWDPNLAFGDGSVSSEVPIPDFDDFFAGLPSGFDAPQATSESGRPKVVAKGSRIINGGLNLLGLAIEANHREAMIYRFKAVRRAEWKGKREIVEVMKTRASQFKVEYENLKGAFNSLGDFCECRGSIGSLWKTQEDDYVFETEIELMKGGMKDHAHAEATIPPIDGKIQGS</sequence>
<feature type="region of interest" description="Disordered" evidence="1">
    <location>
        <begin position="287"/>
        <end position="310"/>
    </location>
</feature>
<name>A0A8S9JHN2_BRACR</name>
<feature type="region of interest" description="Disordered" evidence="1">
    <location>
        <begin position="1079"/>
        <end position="1105"/>
    </location>
</feature>
<reference evidence="2" key="1">
    <citation type="submission" date="2019-12" db="EMBL/GenBank/DDBJ databases">
        <title>Genome sequencing and annotation of Brassica cretica.</title>
        <authorList>
            <person name="Studholme D.J."/>
            <person name="Sarris P.F."/>
        </authorList>
    </citation>
    <scope>NUCLEOTIDE SEQUENCE</scope>
    <source>
        <strain evidence="2">PFS-001/15</strain>
        <tissue evidence="2">Leaf</tissue>
    </source>
</reference>
<accession>A0A8S9JHN2</accession>
<protein>
    <submittedName>
        <fullName evidence="2">Uncharacterized protein</fullName>
    </submittedName>
</protein>
<evidence type="ECO:0000313" key="2">
    <source>
        <dbReference type="EMBL" id="KAF2580897.1"/>
    </source>
</evidence>
<organism evidence="2 3">
    <name type="scientific">Brassica cretica</name>
    <name type="common">Mustard</name>
    <dbReference type="NCBI Taxonomy" id="69181"/>
    <lineage>
        <taxon>Eukaryota</taxon>
        <taxon>Viridiplantae</taxon>
        <taxon>Streptophyta</taxon>
        <taxon>Embryophyta</taxon>
        <taxon>Tracheophyta</taxon>
        <taxon>Spermatophyta</taxon>
        <taxon>Magnoliopsida</taxon>
        <taxon>eudicotyledons</taxon>
        <taxon>Gunneridae</taxon>
        <taxon>Pentapetalae</taxon>
        <taxon>rosids</taxon>
        <taxon>malvids</taxon>
        <taxon>Brassicales</taxon>
        <taxon>Brassicaceae</taxon>
        <taxon>Brassiceae</taxon>
        <taxon>Brassica</taxon>
    </lineage>
</organism>
<comment type="caution">
    <text evidence="2">The sequence shown here is derived from an EMBL/GenBank/DDBJ whole genome shotgun (WGS) entry which is preliminary data.</text>
</comment>
<proteinExistence type="predicted"/>
<dbReference type="PANTHER" id="PTHR31099">
    <property type="entry name" value="OS06G0165300 PROTEIN"/>
    <property type="match status" value="1"/>
</dbReference>
<dbReference type="EMBL" id="QGKW02001660">
    <property type="protein sequence ID" value="KAF2580897.1"/>
    <property type="molecule type" value="Genomic_DNA"/>
</dbReference>
<evidence type="ECO:0000256" key="1">
    <source>
        <dbReference type="SAM" id="MobiDB-lite"/>
    </source>
</evidence>